<dbReference type="GO" id="GO:0016787">
    <property type="term" value="F:hydrolase activity"/>
    <property type="evidence" value="ECO:0007669"/>
    <property type="project" value="UniProtKB-KW"/>
</dbReference>
<dbReference type="Gene3D" id="3.30.70.360">
    <property type="match status" value="1"/>
</dbReference>
<feature type="domain" description="Peptidase M20 dimerisation" evidence="7">
    <location>
        <begin position="212"/>
        <end position="307"/>
    </location>
</feature>
<dbReference type="OrthoDB" id="3064516at2759"/>
<dbReference type="CDD" id="cd05652">
    <property type="entry name" value="M20_ArgE_DapE-like_fungal"/>
    <property type="match status" value="1"/>
</dbReference>
<dbReference type="SUPFAM" id="SSF53187">
    <property type="entry name" value="Zn-dependent exopeptidases"/>
    <property type="match status" value="1"/>
</dbReference>
<dbReference type="InterPro" id="IPR011650">
    <property type="entry name" value="Peptidase_M20_dimer"/>
</dbReference>
<comment type="caution">
    <text evidence="8">The sequence shown here is derived from an EMBL/GenBank/DDBJ whole genome shotgun (WGS) entry which is preliminary data.</text>
</comment>
<keyword evidence="4" id="KW-0378">Hydrolase</keyword>
<evidence type="ECO:0000256" key="1">
    <source>
        <dbReference type="ARBA" id="ARBA00001947"/>
    </source>
</evidence>
<dbReference type="GO" id="GO:0046872">
    <property type="term" value="F:metal ion binding"/>
    <property type="evidence" value="ECO:0007669"/>
    <property type="project" value="UniProtKB-KW"/>
</dbReference>
<evidence type="ECO:0000256" key="6">
    <source>
        <dbReference type="SAM" id="SignalP"/>
    </source>
</evidence>
<evidence type="ECO:0000313" key="8">
    <source>
        <dbReference type="EMBL" id="CAH2353163.1"/>
    </source>
</evidence>
<dbReference type="Pfam" id="PF01546">
    <property type="entry name" value="Peptidase_M20"/>
    <property type="match status" value="1"/>
</dbReference>
<dbReference type="PANTHER" id="PTHR43808:SF8">
    <property type="entry name" value="PEPTIDASE M20 DIMERISATION DOMAIN-CONTAINING PROTEIN"/>
    <property type="match status" value="1"/>
</dbReference>
<comment type="similarity">
    <text evidence="2">Belongs to the peptidase M20A family.</text>
</comment>
<evidence type="ECO:0000256" key="3">
    <source>
        <dbReference type="ARBA" id="ARBA00022723"/>
    </source>
</evidence>
<protein>
    <recommendedName>
        <fullName evidence="7">Peptidase M20 dimerisation domain-containing protein</fullName>
    </recommendedName>
</protein>
<comment type="cofactor">
    <cofactor evidence="1">
        <name>Zn(2+)</name>
        <dbReference type="ChEBI" id="CHEBI:29105"/>
    </cofactor>
</comment>
<evidence type="ECO:0000256" key="2">
    <source>
        <dbReference type="ARBA" id="ARBA00006247"/>
    </source>
</evidence>
<keyword evidence="5" id="KW-0862">Zinc</keyword>
<dbReference type="Pfam" id="PF07687">
    <property type="entry name" value="M20_dimer"/>
    <property type="match status" value="1"/>
</dbReference>
<accession>A0A9P0QPN0</accession>
<dbReference type="PANTHER" id="PTHR43808">
    <property type="entry name" value="ACETYLORNITHINE DEACETYLASE"/>
    <property type="match status" value="1"/>
</dbReference>
<keyword evidence="6" id="KW-0732">Signal</keyword>
<dbReference type="SUPFAM" id="SSF55031">
    <property type="entry name" value="Bacterial exopeptidase dimerisation domain"/>
    <property type="match status" value="1"/>
</dbReference>
<dbReference type="Gene3D" id="3.40.630.10">
    <property type="entry name" value="Zn peptidases"/>
    <property type="match status" value="1"/>
</dbReference>
<keyword evidence="3" id="KW-0479">Metal-binding</keyword>
<dbReference type="AlphaFoldDB" id="A0A9P0QPN0"/>
<dbReference type="InterPro" id="IPR002933">
    <property type="entry name" value="Peptidase_M20"/>
</dbReference>
<dbReference type="InterPro" id="IPR050072">
    <property type="entry name" value="Peptidase_M20A"/>
</dbReference>
<evidence type="ECO:0000259" key="7">
    <source>
        <dbReference type="Pfam" id="PF07687"/>
    </source>
</evidence>
<evidence type="ECO:0000256" key="4">
    <source>
        <dbReference type="ARBA" id="ARBA00022801"/>
    </source>
</evidence>
<reference evidence="8" key="1">
    <citation type="submission" date="2022-03" db="EMBL/GenBank/DDBJ databases">
        <authorList>
            <person name="Legras J.-L."/>
            <person name="Devillers H."/>
            <person name="Grondin C."/>
        </authorList>
    </citation>
    <scope>NUCLEOTIDE SEQUENCE</scope>
    <source>
        <strain evidence="8">CLIB 1423</strain>
    </source>
</reference>
<evidence type="ECO:0000256" key="5">
    <source>
        <dbReference type="ARBA" id="ARBA00022833"/>
    </source>
</evidence>
<name>A0A9P0QPN0_9ASCO</name>
<sequence>MQLYKLVTVSVLFGSVLAAIVPGHKQVNFDVEPSDFDVFGHSNELTDYEVSGHSLLTLHRDLVKTPSVSGSELAVAEFLARYLTKVGLTVELQKVSSEPLRYNVYAYIGKTRDTKLLITSHIDTVPPYIPYHVEGTKIYGRGTCDAKGSVASQVFSVLSLIEKEYLKEGDISLLYVVGEEKDGSGMRSASANLNATWESAIFGEPTELKLGVGHKGNYLFELFVEGKASHSGYPELGISATEILVPVLQDLLKLDLPKSDVLGPTTINIGRIEAGVAANVVPAHGYAQVFIRVAADLKKVDQLVKGVIEGVEHLTYDLQHTIEPQFLDYDVPGFDSIILAYATDVPNLTGQNLKLRYLYGPGSIHVAHGDNEFVENSDLLDAIEGYKNLIEHILGKEEELR</sequence>
<evidence type="ECO:0000313" key="9">
    <source>
        <dbReference type="Proteomes" id="UP000837801"/>
    </source>
</evidence>
<dbReference type="PROSITE" id="PS00758">
    <property type="entry name" value="ARGE_DAPE_CPG2_1"/>
    <property type="match status" value="1"/>
</dbReference>
<dbReference type="InterPro" id="IPR036264">
    <property type="entry name" value="Bact_exopeptidase_dim_dom"/>
</dbReference>
<dbReference type="EMBL" id="CAKXYY010000009">
    <property type="protein sequence ID" value="CAH2353163.1"/>
    <property type="molecule type" value="Genomic_DNA"/>
</dbReference>
<feature type="chain" id="PRO_5040321853" description="Peptidase M20 dimerisation domain-containing protein" evidence="6">
    <location>
        <begin position="19"/>
        <end position="401"/>
    </location>
</feature>
<gene>
    <name evidence="8" type="ORF">CLIB1423_09S04192</name>
</gene>
<proteinExistence type="inferred from homology"/>
<organism evidence="8 9">
    <name type="scientific">[Candida] railenensis</name>
    <dbReference type="NCBI Taxonomy" id="45579"/>
    <lineage>
        <taxon>Eukaryota</taxon>
        <taxon>Fungi</taxon>
        <taxon>Dikarya</taxon>
        <taxon>Ascomycota</taxon>
        <taxon>Saccharomycotina</taxon>
        <taxon>Pichiomycetes</taxon>
        <taxon>Debaryomycetaceae</taxon>
        <taxon>Kurtzmaniella</taxon>
    </lineage>
</organism>
<dbReference type="Proteomes" id="UP000837801">
    <property type="component" value="Unassembled WGS sequence"/>
</dbReference>
<feature type="signal peptide" evidence="6">
    <location>
        <begin position="1"/>
        <end position="18"/>
    </location>
</feature>
<keyword evidence="9" id="KW-1185">Reference proteome</keyword>
<dbReference type="InterPro" id="IPR001261">
    <property type="entry name" value="ArgE/DapE_CS"/>
</dbReference>